<protein>
    <submittedName>
        <fullName evidence="6">Uncharacterized protein</fullName>
    </submittedName>
</protein>
<keyword evidence="3 5" id="KW-1133">Transmembrane helix</keyword>
<comment type="subcellular location">
    <subcellularLocation>
        <location evidence="1">Cell membrane</location>
        <topology evidence="1">Multi-pass membrane protein</topology>
    </subcellularLocation>
</comment>
<dbReference type="EMBL" id="NIOJ01000009">
    <property type="protein sequence ID" value="PNU00567.1"/>
    <property type="molecule type" value="Genomic_DNA"/>
</dbReference>
<dbReference type="AlphaFoldDB" id="A0A2K2FFW3"/>
<organism evidence="6 7">
    <name type="scientific">Clostridium thermosuccinogenes</name>
    <dbReference type="NCBI Taxonomy" id="84032"/>
    <lineage>
        <taxon>Bacteria</taxon>
        <taxon>Bacillati</taxon>
        <taxon>Bacillota</taxon>
        <taxon>Clostridia</taxon>
        <taxon>Eubacteriales</taxon>
        <taxon>Clostridiaceae</taxon>
        <taxon>Clostridium</taxon>
    </lineage>
</organism>
<gene>
    <name evidence="6" type="ORF">CDQ84_05650</name>
</gene>
<feature type="transmembrane region" description="Helical" evidence="5">
    <location>
        <begin position="35"/>
        <end position="56"/>
    </location>
</feature>
<proteinExistence type="predicted"/>
<dbReference type="GO" id="GO:0005524">
    <property type="term" value="F:ATP binding"/>
    <property type="evidence" value="ECO:0007669"/>
    <property type="project" value="InterPro"/>
</dbReference>
<dbReference type="GO" id="GO:0005886">
    <property type="term" value="C:plasma membrane"/>
    <property type="evidence" value="ECO:0007669"/>
    <property type="project" value="UniProtKB-SubCell"/>
</dbReference>
<feature type="transmembrane region" description="Helical" evidence="5">
    <location>
        <begin position="76"/>
        <end position="96"/>
    </location>
</feature>
<evidence type="ECO:0000256" key="3">
    <source>
        <dbReference type="ARBA" id="ARBA00022989"/>
    </source>
</evidence>
<dbReference type="SUPFAM" id="SSF90123">
    <property type="entry name" value="ABC transporter transmembrane region"/>
    <property type="match status" value="1"/>
</dbReference>
<comment type="caution">
    <text evidence="6">The sequence shown here is derived from an EMBL/GenBank/DDBJ whole genome shotgun (WGS) entry which is preliminary data.</text>
</comment>
<accession>A0A2K2FFW3</accession>
<keyword evidence="7" id="KW-1185">Reference proteome</keyword>
<evidence type="ECO:0000313" key="7">
    <source>
        <dbReference type="Proteomes" id="UP000236151"/>
    </source>
</evidence>
<evidence type="ECO:0000256" key="4">
    <source>
        <dbReference type="ARBA" id="ARBA00023136"/>
    </source>
</evidence>
<keyword evidence="4 5" id="KW-0472">Membrane</keyword>
<dbReference type="InterPro" id="IPR036640">
    <property type="entry name" value="ABC1_TM_sf"/>
</dbReference>
<name>A0A2K2FFW3_9CLOT</name>
<sequence length="155" mass="17471">MLCGKICILWKGERTLLKQALSSIKIIFMNAKIPAGIKILQSILAAVLTPLSIFFTQNLINSIESYVKGTADIWRVALFMSLLLVSLLFDAGNGFFDNILNISLKRNINKNLTSTVVDKFRRLEYQCFEDKEVADTINRMGGAPHEKSLIFFLPQ</sequence>
<evidence type="ECO:0000313" key="6">
    <source>
        <dbReference type="EMBL" id="PNU00567.1"/>
    </source>
</evidence>
<reference evidence="6 7" key="1">
    <citation type="submission" date="2017-06" db="EMBL/GenBank/DDBJ databases">
        <title>Investigating the central metabolism of Clostridium thermosuccinogenes.</title>
        <authorList>
            <person name="Koendjbiharie J.G."/>
            <person name="van Kranenburg R."/>
        </authorList>
    </citation>
    <scope>NUCLEOTIDE SEQUENCE [LARGE SCALE GENOMIC DNA]</scope>
    <source>
        <strain evidence="6 7">DSM 5806</strain>
    </source>
</reference>
<dbReference type="Proteomes" id="UP000236151">
    <property type="component" value="Unassembled WGS sequence"/>
</dbReference>
<keyword evidence="2 5" id="KW-0812">Transmembrane</keyword>
<evidence type="ECO:0000256" key="1">
    <source>
        <dbReference type="ARBA" id="ARBA00004651"/>
    </source>
</evidence>
<dbReference type="Gene3D" id="1.20.1560.10">
    <property type="entry name" value="ABC transporter type 1, transmembrane domain"/>
    <property type="match status" value="1"/>
</dbReference>
<evidence type="ECO:0000256" key="5">
    <source>
        <dbReference type="SAM" id="Phobius"/>
    </source>
</evidence>
<evidence type="ECO:0000256" key="2">
    <source>
        <dbReference type="ARBA" id="ARBA00022692"/>
    </source>
</evidence>